<dbReference type="Gene3D" id="2.30.110.10">
    <property type="entry name" value="Electron Transport, Fmn-binding Protein, Chain A"/>
    <property type="match status" value="1"/>
</dbReference>
<reference evidence="2" key="1">
    <citation type="journal article" date="2019" name="Int. J. Syst. Evol. Microbiol.">
        <title>The Global Catalogue of Microorganisms (GCM) 10K type strain sequencing project: providing services to taxonomists for standard genome sequencing and annotation.</title>
        <authorList>
            <consortium name="The Broad Institute Genomics Platform"/>
            <consortium name="The Broad Institute Genome Sequencing Center for Infectious Disease"/>
            <person name="Wu L."/>
            <person name="Ma J."/>
        </authorList>
    </citation>
    <scope>NUCLEOTIDE SEQUENCE [LARGE SCALE GENOMIC DNA]</scope>
    <source>
        <strain evidence="2">JCM 4738</strain>
    </source>
</reference>
<evidence type="ECO:0008006" key="3">
    <source>
        <dbReference type="Google" id="ProtNLM"/>
    </source>
</evidence>
<gene>
    <name evidence="1" type="ORF">GCM10010347_28450</name>
</gene>
<sequence>MTALDAAPLDVLDAYRTCEFATLGRDGAPLAWPTAVSRRQDGTLLLTTSLAFAQKALNVRRDGRVALLFSDPTGSGLDPAPQVFVGGRAQCPDKIMTGPRGAEDYWRTLFERQPHSRSYLSPPMRPLMHWYYLRLLITVTAEQVTVRPPVVAPPRPRASGVLSGALPGAGLLARYPTAVLAARDASGAPVLARTRPAPTQGGFAVDVPPDCAVAAGPASLLVHRHDERLNGMHNALVRGELRQTAAGWTLLPTTVVEPMGSGRPADALRVLRHARRSTDRYLDRRGLRRPRVQWDRFRDLAALARQQERSPR</sequence>
<accession>A0ABQ3ES86</accession>
<proteinExistence type="predicted"/>
<keyword evidence="2" id="KW-1185">Reference proteome</keyword>
<dbReference type="RefSeq" id="WP_190184470.1">
    <property type="nucleotide sequence ID" value="NZ_BMVP01000004.1"/>
</dbReference>
<evidence type="ECO:0000313" key="2">
    <source>
        <dbReference type="Proteomes" id="UP000642673"/>
    </source>
</evidence>
<protein>
    <recommendedName>
        <fullName evidence="3">Pyridoxamine 5'-phosphate oxidase</fullName>
    </recommendedName>
</protein>
<dbReference type="InterPro" id="IPR012349">
    <property type="entry name" value="Split_barrel_FMN-bd"/>
</dbReference>
<dbReference type="SUPFAM" id="SSF50475">
    <property type="entry name" value="FMN-binding split barrel"/>
    <property type="match status" value="1"/>
</dbReference>
<dbReference type="Proteomes" id="UP000642673">
    <property type="component" value="Unassembled WGS sequence"/>
</dbReference>
<dbReference type="EMBL" id="BMVP01000004">
    <property type="protein sequence ID" value="GHB56657.1"/>
    <property type="molecule type" value="Genomic_DNA"/>
</dbReference>
<organism evidence="1 2">
    <name type="scientific">Streptomyces cirratus</name>
    <dbReference type="NCBI Taxonomy" id="68187"/>
    <lineage>
        <taxon>Bacteria</taxon>
        <taxon>Bacillati</taxon>
        <taxon>Actinomycetota</taxon>
        <taxon>Actinomycetes</taxon>
        <taxon>Kitasatosporales</taxon>
        <taxon>Streptomycetaceae</taxon>
        <taxon>Streptomyces</taxon>
    </lineage>
</organism>
<evidence type="ECO:0000313" key="1">
    <source>
        <dbReference type="EMBL" id="GHB56657.1"/>
    </source>
</evidence>
<comment type="caution">
    <text evidence="1">The sequence shown here is derived from an EMBL/GenBank/DDBJ whole genome shotgun (WGS) entry which is preliminary data.</text>
</comment>
<name>A0ABQ3ES86_9ACTN</name>